<evidence type="ECO:0000259" key="8">
    <source>
        <dbReference type="Pfam" id="PF00999"/>
    </source>
</evidence>
<dbReference type="InterPro" id="IPR038770">
    <property type="entry name" value="Na+/solute_symporter_sf"/>
</dbReference>
<organism evidence="9 10">
    <name type="scientific">Bacteroides fragilis</name>
    <dbReference type="NCBI Taxonomy" id="817"/>
    <lineage>
        <taxon>Bacteria</taxon>
        <taxon>Pseudomonadati</taxon>
        <taxon>Bacteroidota</taxon>
        <taxon>Bacteroidia</taxon>
        <taxon>Bacteroidales</taxon>
        <taxon>Bacteroidaceae</taxon>
        <taxon>Bacteroides</taxon>
    </lineage>
</organism>
<evidence type="ECO:0000256" key="1">
    <source>
        <dbReference type="ARBA" id="ARBA00004141"/>
    </source>
</evidence>
<feature type="transmembrane region" description="Helical" evidence="7">
    <location>
        <begin position="373"/>
        <end position="397"/>
    </location>
</feature>
<feature type="transmembrane region" description="Helical" evidence="7">
    <location>
        <begin position="193"/>
        <end position="214"/>
    </location>
</feature>
<keyword evidence="2" id="KW-0813">Transport</keyword>
<reference evidence="10" key="1">
    <citation type="submission" date="2023-07" db="EMBL/GenBank/DDBJ databases">
        <title>A gut symbiont ubiquitin homologue binds and inactivates peptidyl-prolyl isomerase to mediate the interbacterial arms race in the human gut.</title>
        <authorList>
            <person name="Jiang K."/>
            <person name="Li W."/>
            <person name="Tong M."/>
            <person name="Xu J."/>
            <person name="Chen Z."/>
            <person name="Yang Y."/>
            <person name="Zang Y."/>
            <person name="Jiao X."/>
            <person name="Liu C."/>
            <person name="Lim B."/>
            <person name="Jiang X."/>
            <person name="Wang J."/>
            <person name="Wu D."/>
            <person name="Wang M."/>
            <person name="Liu S.-J."/>
            <person name="Shao F."/>
            <person name="Gao X."/>
        </authorList>
    </citation>
    <scope>NUCLEOTIDE SEQUENCE [LARGE SCALE GENOMIC DNA]</scope>
    <source>
        <strain evidence="10">GS077</strain>
    </source>
</reference>
<feature type="transmembrane region" description="Helical" evidence="7">
    <location>
        <begin position="7"/>
        <end position="26"/>
    </location>
</feature>
<keyword evidence="3 7" id="KW-0812">Transmembrane</keyword>
<feature type="transmembrane region" description="Helical" evidence="7">
    <location>
        <begin position="226"/>
        <end position="249"/>
    </location>
</feature>
<feature type="transmembrane region" description="Helical" evidence="7">
    <location>
        <begin position="160"/>
        <end position="181"/>
    </location>
</feature>
<dbReference type="InterPro" id="IPR050794">
    <property type="entry name" value="CPA2_transporter"/>
</dbReference>
<name>A0ABD5G203_BACFG</name>
<gene>
    <name evidence="9" type="ORF">BFGS077_003327</name>
</gene>
<dbReference type="PANTHER" id="PTHR32468:SF0">
    <property type="entry name" value="K(+)_H(+) ANTIPORTER 1"/>
    <property type="match status" value="1"/>
</dbReference>
<keyword evidence="5" id="KW-0406">Ion transport</keyword>
<evidence type="ECO:0000313" key="9">
    <source>
        <dbReference type="EMBL" id="MDT6978015.1"/>
    </source>
</evidence>
<keyword evidence="6 7" id="KW-0472">Membrane</keyword>
<evidence type="ECO:0000256" key="2">
    <source>
        <dbReference type="ARBA" id="ARBA00022448"/>
    </source>
</evidence>
<dbReference type="InterPro" id="IPR006153">
    <property type="entry name" value="Cation/H_exchanger_TM"/>
</dbReference>
<evidence type="ECO:0000256" key="3">
    <source>
        <dbReference type="ARBA" id="ARBA00022692"/>
    </source>
</evidence>
<reference evidence="9 10" key="2">
    <citation type="submission" date="2023-08" db="EMBL/GenBank/DDBJ databases">
        <authorList>
            <person name="Du M."/>
            <person name="Liu C."/>
            <person name="Liu S.-J."/>
        </authorList>
    </citation>
    <scope>NUCLEOTIDE SEQUENCE [LARGE SCALE GENOMIC DNA]</scope>
    <source>
        <strain evidence="9 10">GS077</strain>
    </source>
</reference>
<dbReference type="Proteomes" id="UP001258434">
    <property type="component" value="Unassembled WGS sequence"/>
</dbReference>
<dbReference type="GO" id="GO:0016020">
    <property type="term" value="C:membrane"/>
    <property type="evidence" value="ECO:0007669"/>
    <property type="project" value="UniProtKB-SubCell"/>
</dbReference>
<keyword evidence="4 7" id="KW-1133">Transmembrane helix</keyword>
<dbReference type="Gene3D" id="1.20.1530.20">
    <property type="match status" value="1"/>
</dbReference>
<feature type="transmembrane region" description="Helical" evidence="7">
    <location>
        <begin position="255"/>
        <end position="276"/>
    </location>
</feature>
<dbReference type="EMBL" id="JAVFHL010000002">
    <property type="protein sequence ID" value="MDT6978015.1"/>
    <property type="molecule type" value="Genomic_DNA"/>
</dbReference>
<feature type="domain" description="Cation/H+ exchanger transmembrane" evidence="8">
    <location>
        <begin position="74"/>
        <end position="457"/>
    </location>
</feature>
<feature type="transmembrane region" description="Helical" evidence="7">
    <location>
        <begin position="130"/>
        <end position="148"/>
    </location>
</feature>
<protein>
    <submittedName>
        <fullName evidence="9">Cation:proton antiporter</fullName>
    </submittedName>
</protein>
<evidence type="ECO:0000256" key="4">
    <source>
        <dbReference type="ARBA" id="ARBA00022989"/>
    </source>
</evidence>
<dbReference type="Pfam" id="PF00999">
    <property type="entry name" value="Na_H_Exchanger"/>
    <property type="match status" value="1"/>
</dbReference>
<evidence type="ECO:0000313" key="10">
    <source>
        <dbReference type="Proteomes" id="UP001258434"/>
    </source>
</evidence>
<dbReference type="PANTHER" id="PTHR32468">
    <property type="entry name" value="CATION/H + ANTIPORTER"/>
    <property type="match status" value="1"/>
</dbReference>
<feature type="transmembrane region" description="Helical" evidence="7">
    <location>
        <begin position="91"/>
        <end position="110"/>
    </location>
</feature>
<feature type="transmembrane region" description="Helical" evidence="7">
    <location>
        <begin position="438"/>
        <end position="460"/>
    </location>
</feature>
<dbReference type="GO" id="GO:0006811">
    <property type="term" value="P:monoatomic ion transport"/>
    <property type="evidence" value="ECO:0007669"/>
    <property type="project" value="UniProtKB-KW"/>
</dbReference>
<proteinExistence type="predicted"/>
<feature type="transmembrane region" description="Helical" evidence="7">
    <location>
        <begin position="63"/>
        <end position="84"/>
    </location>
</feature>
<comment type="subcellular location">
    <subcellularLocation>
        <location evidence="1">Membrane</location>
        <topology evidence="1">Multi-pass membrane protein</topology>
    </subcellularLocation>
</comment>
<evidence type="ECO:0000256" key="7">
    <source>
        <dbReference type="SAM" id="Phobius"/>
    </source>
</evidence>
<feature type="transmembrane region" description="Helical" evidence="7">
    <location>
        <begin position="347"/>
        <end position="366"/>
    </location>
</feature>
<comment type="caution">
    <text evidence="9">The sequence shown here is derived from an EMBL/GenBank/DDBJ whole genome shotgun (WGS) entry which is preliminary data.</text>
</comment>
<dbReference type="AlphaFoldDB" id="A0ABD5G203"/>
<accession>A0ABD5G203</accession>
<evidence type="ECO:0000256" key="6">
    <source>
        <dbReference type="ARBA" id="ARBA00023136"/>
    </source>
</evidence>
<evidence type="ECO:0000256" key="5">
    <source>
        <dbReference type="ARBA" id="ARBA00023065"/>
    </source>
</evidence>
<feature type="transmembrane region" description="Helical" evidence="7">
    <location>
        <begin position="297"/>
        <end position="327"/>
    </location>
</feature>
<dbReference type="RefSeq" id="WP_009292960.1">
    <property type="nucleotide sequence ID" value="NZ_CP098482.1"/>
</dbReference>
<sequence length="729" mass="80214">MQRAKKNYLIYAVMLLLFGALIYMAIEEGDRFSHHAVTSSTVAEDTPFTMFCQFVTDNLHHPLSILLIQIIAVLLMVRLFGFLFKHIGQPGVIGEIVAGIVLGPSVLGYFFPDVFQALFPPESLTNLELLSQVGLVLFMFVIGMELDFSVLKNKINETLVISHAGILVPFFLGIVASYWIYEEYAAAQTAFLPFALFIGISMSITAFPVLARIIQERNMTKTSLGTLAIASAANDDVTAWCLLAVVIAIAKAGTFASALYAIGLTALYIIIMFMVVRPFLKKVGEVYANQEVINKTFVALILLILIISSTLTEIIGIHALFGAFMAGVVMPPSIGFRKVMMEKVEDIALVFFLPLFFAFTGLRTEIGLINSPALWGVCLLLITVAVAGKLGGCAVAARLVGESWKDSFTIGTLMNTRGLMELVALNIGYEMGVLPPSIFVILVIMALVTTFMTTPLLHLVERIFARREERLSAKLKLVFCFGRPESGRSLLSIFFLLFGKKMKAAQVVAAHFTVGTDLNPLNAEQYARDSFSLVDEKASELGLSVENRYRVTDKLVQDMIRLARKERPDMFLLGAGSKYRPDTAGSNGVLWLSLFRDKIDDVMEQVKCPVAVFVNRGYSGSSPVSFVLGGVIDAFLLTYLESMLEGGAQVHLFLFDTDDEAFRQSTDPILAKYSSQIRTQPFSGAANLTSAAKDGLLVMSHLSYTKLSEEEEVFRDLPSLLVIRRPKKG</sequence>